<comment type="caution">
    <text evidence="1">The sequence shown here is derived from an EMBL/GenBank/DDBJ whole genome shotgun (WGS) entry which is preliminary data.</text>
</comment>
<evidence type="ECO:0000313" key="2">
    <source>
        <dbReference type="Proteomes" id="UP000571017"/>
    </source>
</evidence>
<dbReference type="EMBL" id="JACEFG010000001">
    <property type="protein sequence ID" value="MBA2174388.1"/>
    <property type="molecule type" value="Genomic_DNA"/>
</dbReference>
<protein>
    <submittedName>
        <fullName evidence="1">Uncharacterized protein</fullName>
    </submittedName>
</protein>
<sequence>MEVMILKELYSYQIQFHQPLTTKQVMKMHKLISANNHQMYLHQGQLIADAGHLPKLMSFFLFMDMDQPIILIIDGENVEVSYNELEKCWEEHIANTSCRKKYTESMMNANTSIIV</sequence>
<gene>
    <name evidence="1" type="ORF">H0266_05650</name>
</gene>
<accession>A0A838CR85</accession>
<organism evidence="1 2">
    <name type="scientific">Halobacillus locisalis</name>
    <dbReference type="NCBI Taxonomy" id="220753"/>
    <lineage>
        <taxon>Bacteria</taxon>
        <taxon>Bacillati</taxon>
        <taxon>Bacillota</taxon>
        <taxon>Bacilli</taxon>
        <taxon>Bacillales</taxon>
        <taxon>Bacillaceae</taxon>
        <taxon>Halobacillus</taxon>
    </lineage>
</organism>
<keyword evidence="2" id="KW-1185">Reference proteome</keyword>
<reference evidence="1 2" key="1">
    <citation type="journal article" date="2004" name="Extremophiles">
        <title>Halobacillus locisalis sp. nov., a halophilic bacterium isolated from a marine solar saltern of the Yellow Sea in Korea.</title>
        <authorList>
            <person name="Yoon J.H."/>
            <person name="Kang K.H."/>
            <person name="Oh T.K."/>
            <person name="Park Y.H."/>
        </authorList>
    </citation>
    <scope>NUCLEOTIDE SEQUENCE [LARGE SCALE GENOMIC DNA]</scope>
    <source>
        <strain evidence="1 2">KCTC 3788</strain>
    </source>
</reference>
<dbReference type="Proteomes" id="UP000571017">
    <property type="component" value="Unassembled WGS sequence"/>
</dbReference>
<dbReference type="AlphaFoldDB" id="A0A838CR85"/>
<name>A0A838CR85_9BACI</name>
<proteinExistence type="predicted"/>
<evidence type="ECO:0000313" key="1">
    <source>
        <dbReference type="EMBL" id="MBA2174388.1"/>
    </source>
</evidence>